<reference evidence="1 2" key="1">
    <citation type="submission" date="2024-09" db="EMBL/GenBank/DDBJ databases">
        <authorList>
            <person name="Sun Q."/>
            <person name="Mori K."/>
        </authorList>
    </citation>
    <scope>NUCLEOTIDE SEQUENCE [LARGE SCALE GENOMIC DNA]</scope>
    <source>
        <strain evidence="1 2">JCM 12822</strain>
    </source>
</reference>
<proteinExistence type="predicted"/>
<evidence type="ECO:0008006" key="3">
    <source>
        <dbReference type="Google" id="ProtNLM"/>
    </source>
</evidence>
<dbReference type="RefSeq" id="WP_380570569.1">
    <property type="nucleotide sequence ID" value="NZ_JBHMAH010000024.1"/>
</dbReference>
<feature type="non-terminal residue" evidence="1">
    <location>
        <position position="133"/>
    </location>
</feature>
<protein>
    <recommendedName>
        <fullName evidence="3">WXG100 family type VII secretion target</fullName>
    </recommendedName>
</protein>
<evidence type="ECO:0000313" key="2">
    <source>
        <dbReference type="Proteomes" id="UP001589740"/>
    </source>
</evidence>
<dbReference type="EMBL" id="JBHMAH010000024">
    <property type="protein sequence ID" value="MFB9861001.1"/>
    <property type="molecule type" value="Genomic_DNA"/>
</dbReference>
<organism evidence="1 2">
    <name type="scientific">Salinicoccus siamensis</name>
    <dbReference type="NCBI Taxonomy" id="381830"/>
    <lineage>
        <taxon>Bacteria</taxon>
        <taxon>Bacillati</taxon>
        <taxon>Bacillota</taxon>
        <taxon>Bacilli</taxon>
        <taxon>Bacillales</taxon>
        <taxon>Staphylococcaceae</taxon>
        <taxon>Salinicoccus</taxon>
    </lineage>
</organism>
<gene>
    <name evidence="1" type="ORF">ACFFLE_07760</name>
</gene>
<dbReference type="Proteomes" id="UP001589740">
    <property type="component" value="Unassembled WGS sequence"/>
</dbReference>
<comment type="caution">
    <text evidence="1">The sequence shown here is derived from an EMBL/GenBank/DDBJ whole genome shotgun (WGS) entry which is preliminary data.</text>
</comment>
<sequence length="133" mass="15065">MTPDVYDIISETYDKAYTSILNVQSKLIEIQSECSIKLSEGYAEQLEEVESEVEANEGVTVGKLAKGLRDATWNGVKKGISAAWNNRDKAKQFIYEEGQKSQDKIILQKECNRQVELNTLSQIRFNSSSKLRL</sequence>
<keyword evidence="2" id="KW-1185">Reference proteome</keyword>
<name>A0ABV5Z4N6_9STAP</name>
<accession>A0ABV5Z4N6</accession>
<evidence type="ECO:0000313" key="1">
    <source>
        <dbReference type="EMBL" id="MFB9861001.1"/>
    </source>
</evidence>